<dbReference type="InterPro" id="IPR015421">
    <property type="entry name" value="PyrdxlP-dep_Trfase_major"/>
</dbReference>
<reference evidence="7" key="1">
    <citation type="journal article" date="2020" name="Cell">
        <title>Large-Scale Comparative Analyses of Tick Genomes Elucidate Their Genetic Diversity and Vector Capacities.</title>
        <authorList>
            <consortium name="Tick Genome and Microbiome Consortium (TIGMIC)"/>
            <person name="Jia N."/>
            <person name="Wang J."/>
            <person name="Shi W."/>
            <person name="Du L."/>
            <person name="Sun Y."/>
            <person name="Zhan W."/>
            <person name="Jiang J.F."/>
            <person name="Wang Q."/>
            <person name="Zhang B."/>
            <person name="Ji P."/>
            <person name="Bell-Sakyi L."/>
            <person name="Cui X.M."/>
            <person name="Yuan T.T."/>
            <person name="Jiang B.G."/>
            <person name="Yang W.F."/>
            <person name="Lam T.T."/>
            <person name="Chang Q.C."/>
            <person name="Ding S.J."/>
            <person name="Wang X.J."/>
            <person name="Zhu J.G."/>
            <person name="Ruan X.D."/>
            <person name="Zhao L."/>
            <person name="Wei J.T."/>
            <person name="Ye R.Z."/>
            <person name="Que T.C."/>
            <person name="Du C.H."/>
            <person name="Zhou Y.H."/>
            <person name="Cheng J.X."/>
            <person name="Dai P.F."/>
            <person name="Guo W.B."/>
            <person name="Han X.H."/>
            <person name="Huang E.J."/>
            <person name="Li L.F."/>
            <person name="Wei W."/>
            <person name="Gao Y.C."/>
            <person name="Liu J.Z."/>
            <person name="Shao H.Z."/>
            <person name="Wang X."/>
            <person name="Wang C.C."/>
            <person name="Yang T.C."/>
            <person name="Huo Q.B."/>
            <person name="Li W."/>
            <person name="Chen H.Y."/>
            <person name="Chen S.E."/>
            <person name="Zhou L.G."/>
            <person name="Ni X.B."/>
            <person name="Tian J.H."/>
            <person name="Sheng Y."/>
            <person name="Liu T."/>
            <person name="Pan Y.S."/>
            <person name="Xia L.Y."/>
            <person name="Li J."/>
            <person name="Zhao F."/>
            <person name="Cao W.C."/>
        </authorList>
    </citation>
    <scope>NUCLEOTIDE SEQUENCE</scope>
    <source>
        <strain evidence="7">Rmic-2018</strain>
    </source>
</reference>
<protein>
    <recommendedName>
        <fullName evidence="9">Glutamate decarboxylase</fullName>
    </recommendedName>
</protein>
<evidence type="ECO:0000256" key="2">
    <source>
        <dbReference type="ARBA" id="ARBA00009533"/>
    </source>
</evidence>
<sequence>MYPVFNSANAAEGYGADLYPFRDDSAPTREFLQRVFDILWAYVDQQQDRSSKILDFHMPEELMQILDLELPDEPQPLQRVLGDCAEALKHQVRTGHPHFFNQLSSGLDIVSLAGEWLSATANTNMFTYEIAPVFILMENVVMKKMRDLIGYTNGDSILAPGGSVSNLYAVMAARHKMFPSYKTLGLKALPQLVMYTSEDATTTAGIELAAFGSEAEHRNGYTSEMDSLV</sequence>
<dbReference type="GO" id="GO:0004351">
    <property type="term" value="F:glutamate decarboxylase activity"/>
    <property type="evidence" value="ECO:0007669"/>
    <property type="project" value="TreeGrafter"/>
</dbReference>
<organism evidence="7 8">
    <name type="scientific">Rhipicephalus microplus</name>
    <name type="common">Cattle tick</name>
    <name type="synonym">Boophilus microplus</name>
    <dbReference type="NCBI Taxonomy" id="6941"/>
    <lineage>
        <taxon>Eukaryota</taxon>
        <taxon>Metazoa</taxon>
        <taxon>Ecdysozoa</taxon>
        <taxon>Arthropoda</taxon>
        <taxon>Chelicerata</taxon>
        <taxon>Arachnida</taxon>
        <taxon>Acari</taxon>
        <taxon>Parasitiformes</taxon>
        <taxon>Ixodida</taxon>
        <taxon>Ixodoidea</taxon>
        <taxon>Ixodidae</taxon>
        <taxon>Rhipicephalinae</taxon>
        <taxon>Rhipicephalus</taxon>
        <taxon>Boophilus</taxon>
    </lineage>
</organism>
<dbReference type="SUPFAM" id="SSF53383">
    <property type="entry name" value="PLP-dependent transferases"/>
    <property type="match status" value="1"/>
</dbReference>
<reference evidence="7" key="2">
    <citation type="submission" date="2021-09" db="EMBL/GenBank/DDBJ databases">
        <authorList>
            <person name="Jia N."/>
            <person name="Wang J."/>
            <person name="Shi W."/>
            <person name="Du L."/>
            <person name="Sun Y."/>
            <person name="Zhan W."/>
            <person name="Jiang J."/>
            <person name="Wang Q."/>
            <person name="Zhang B."/>
            <person name="Ji P."/>
            <person name="Sakyi L.B."/>
            <person name="Cui X."/>
            <person name="Yuan T."/>
            <person name="Jiang B."/>
            <person name="Yang W."/>
            <person name="Lam T.T.-Y."/>
            <person name="Chang Q."/>
            <person name="Ding S."/>
            <person name="Wang X."/>
            <person name="Zhu J."/>
            <person name="Ruan X."/>
            <person name="Zhao L."/>
            <person name="Wei J."/>
            <person name="Que T."/>
            <person name="Du C."/>
            <person name="Cheng J."/>
            <person name="Dai P."/>
            <person name="Han X."/>
            <person name="Huang E."/>
            <person name="Gao Y."/>
            <person name="Liu J."/>
            <person name="Shao H."/>
            <person name="Ye R."/>
            <person name="Li L."/>
            <person name="Wei W."/>
            <person name="Wang X."/>
            <person name="Wang C."/>
            <person name="Huo Q."/>
            <person name="Li W."/>
            <person name="Guo W."/>
            <person name="Chen H."/>
            <person name="Chen S."/>
            <person name="Zhou L."/>
            <person name="Zhou L."/>
            <person name="Ni X."/>
            <person name="Tian J."/>
            <person name="Zhou Y."/>
            <person name="Sheng Y."/>
            <person name="Liu T."/>
            <person name="Pan Y."/>
            <person name="Xia L."/>
            <person name="Li J."/>
            <person name="Zhao F."/>
            <person name="Cao W."/>
        </authorList>
    </citation>
    <scope>NUCLEOTIDE SEQUENCE</scope>
    <source>
        <strain evidence="7">Rmic-2018</strain>
        <tissue evidence="7">Larvae</tissue>
    </source>
</reference>
<dbReference type="Gene3D" id="3.40.640.10">
    <property type="entry name" value="Type I PLP-dependent aspartate aminotransferase-like (Major domain)"/>
    <property type="match status" value="1"/>
</dbReference>
<dbReference type="GO" id="GO:0009449">
    <property type="term" value="P:gamma-aminobutyric acid biosynthetic process"/>
    <property type="evidence" value="ECO:0007669"/>
    <property type="project" value="TreeGrafter"/>
</dbReference>
<evidence type="ECO:0000256" key="3">
    <source>
        <dbReference type="ARBA" id="ARBA00022793"/>
    </source>
</evidence>
<evidence type="ECO:0000256" key="4">
    <source>
        <dbReference type="ARBA" id="ARBA00022898"/>
    </source>
</evidence>
<dbReference type="InterPro" id="IPR015424">
    <property type="entry name" value="PyrdxlP-dep_Trfase"/>
</dbReference>
<evidence type="ECO:0000313" key="7">
    <source>
        <dbReference type="EMBL" id="KAH8023557.1"/>
    </source>
</evidence>
<evidence type="ECO:0000313" key="8">
    <source>
        <dbReference type="Proteomes" id="UP000821866"/>
    </source>
</evidence>
<dbReference type="GO" id="GO:0005737">
    <property type="term" value="C:cytoplasm"/>
    <property type="evidence" value="ECO:0007669"/>
    <property type="project" value="TreeGrafter"/>
</dbReference>
<dbReference type="PANTHER" id="PTHR45677:SF10">
    <property type="entry name" value="GLUTAMATE DECARBOXYLASE"/>
    <property type="match status" value="1"/>
</dbReference>
<comment type="caution">
    <text evidence="7">The sequence shown here is derived from an EMBL/GenBank/DDBJ whole genome shotgun (WGS) entry which is preliminary data.</text>
</comment>
<accession>A0A9J6DMT1</accession>
<evidence type="ECO:0000256" key="1">
    <source>
        <dbReference type="ARBA" id="ARBA00001933"/>
    </source>
</evidence>
<gene>
    <name evidence="7" type="ORF">HPB51_014806</name>
</gene>
<proteinExistence type="inferred from homology"/>
<evidence type="ECO:0000256" key="5">
    <source>
        <dbReference type="ARBA" id="ARBA00023239"/>
    </source>
</evidence>
<dbReference type="Pfam" id="PF00282">
    <property type="entry name" value="Pyridoxal_deC"/>
    <property type="match status" value="1"/>
</dbReference>
<comment type="similarity">
    <text evidence="2 6">Belongs to the group II decarboxylase family.</text>
</comment>
<comment type="cofactor">
    <cofactor evidence="1 6">
        <name>pyridoxal 5'-phosphate</name>
        <dbReference type="ChEBI" id="CHEBI:597326"/>
    </cofactor>
</comment>
<dbReference type="Gene3D" id="3.90.1150.170">
    <property type="match status" value="1"/>
</dbReference>
<dbReference type="AlphaFoldDB" id="A0A9J6DMT1"/>
<evidence type="ECO:0000256" key="6">
    <source>
        <dbReference type="RuleBase" id="RU000382"/>
    </source>
</evidence>
<keyword evidence="8" id="KW-1185">Reference proteome</keyword>
<evidence type="ECO:0008006" key="9">
    <source>
        <dbReference type="Google" id="ProtNLM"/>
    </source>
</evidence>
<name>A0A9J6DMT1_RHIMP</name>
<keyword evidence="4 6" id="KW-0663">Pyridoxal phosphate</keyword>
<dbReference type="Proteomes" id="UP000821866">
    <property type="component" value="Chromosome 6"/>
</dbReference>
<dbReference type="EMBL" id="JABSTU010000008">
    <property type="protein sequence ID" value="KAH8023557.1"/>
    <property type="molecule type" value="Genomic_DNA"/>
</dbReference>
<dbReference type="VEuPathDB" id="VectorBase:LOC119171368"/>
<dbReference type="PANTHER" id="PTHR45677">
    <property type="entry name" value="GLUTAMATE DECARBOXYLASE-RELATED"/>
    <property type="match status" value="1"/>
</dbReference>
<dbReference type="GO" id="GO:0030170">
    <property type="term" value="F:pyridoxal phosphate binding"/>
    <property type="evidence" value="ECO:0007669"/>
    <property type="project" value="InterPro"/>
</dbReference>
<dbReference type="InterPro" id="IPR002129">
    <property type="entry name" value="PyrdxlP-dep_de-COase"/>
</dbReference>
<keyword evidence="3" id="KW-0210">Decarboxylase</keyword>
<keyword evidence="5 6" id="KW-0456">Lyase</keyword>